<evidence type="ECO:0000256" key="4">
    <source>
        <dbReference type="ARBA" id="ARBA00022490"/>
    </source>
</evidence>
<dbReference type="InterPro" id="IPR015947">
    <property type="entry name" value="PUA-like_sf"/>
</dbReference>
<evidence type="ECO:0000259" key="11">
    <source>
        <dbReference type="PROSITE" id="PS50296"/>
    </source>
</evidence>
<keyword evidence="7" id="KW-0007">Acetylation</keyword>
<dbReference type="GO" id="GO:0005737">
    <property type="term" value="C:cytoplasm"/>
    <property type="evidence" value="ECO:0007669"/>
    <property type="project" value="UniProtKB-SubCell"/>
</dbReference>
<dbReference type="AlphaFoldDB" id="A0A3Q2NUC8"/>
<dbReference type="Pfam" id="PF25304">
    <property type="entry name" value="WHD_eIF2D"/>
    <property type="match status" value="1"/>
</dbReference>
<evidence type="ECO:0000256" key="2">
    <source>
        <dbReference type="ARBA" id="ARBA00010359"/>
    </source>
</evidence>
<dbReference type="GO" id="GO:0003723">
    <property type="term" value="F:RNA binding"/>
    <property type="evidence" value="ECO:0007669"/>
    <property type="project" value="InterPro"/>
</dbReference>
<dbReference type="FunFam" id="3.10.400.20:FF:000002">
    <property type="entry name" value="Eukaryotic translation initiation factor 2D"/>
    <property type="match status" value="1"/>
</dbReference>
<dbReference type="InterPro" id="IPR036885">
    <property type="entry name" value="SWIB_MDM2_dom_sf"/>
</dbReference>
<dbReference type="Gene3D" id="3.10.400.20">
    <property type="match status" value="1"/>
</dbReference>
<proteinExistence type="inferred from homology"/>
<dbReference type="Pfam" id="PF26292">
    <property type="entry name" value="PUA_elF2D"/>
    <property type="match status" value="1"/>
</dbReference>
<dbReference type="InterPro" id="IPR036877">
    <property type="entry name" value="SUI1_dom_sf"/>
</dbReference>
<accession>A0A3Q2NUC8</accession>
<evidence type="ECO:0000256" key="3">
    <source>
        <dbReference type="ARBA" id="ARBA00013816"/>
    </source>
</evidence>
<name>A0A3Q2NUC8_FUNHE</name>
<dbReference type="PANTHER" id="PTHR12217">
    <property type="entry name" value="EUKARYOTIC TRANSLATION INITIATION FACTOR 2D"/>
    <property type="match status" value="1"/>
</dbReference>
<dbReference type="Gene3D" id="3.30.780.10">
    <property type="entry name" value="SUI1-like domain"/>
    <property type="match status" value="1"/>
</dbReference>
<dbReference type="FunFam" id="3.30.780.10:FF:000007">
    <property type="entry name" value="Putative eukaryotic translation initiation factor 2d"/>
    <property type="match status" value="1"/>
</dbReference>
<evidence type="ECO:0000256" key="1">
    <source>
        <dbReference type="ARBA" id="ARBA00004496"/>
    </source>
</evidence>
<dbReference type="InterPro" id="IPR041366">
    <property type="entry name" value="Pre-PUA"/>
</dbReference>
<dbReference type="SUPFAM" id="SSF88697">
    <property type="entry name" value="PUA domain-like"/>
    <property type="match status" value="1"/>
</dbReference>
<keyword evidence="5" id="KW-0396">Initiation factor</keyword>
<feature type="compositionally biased region" description="Basic and acidic residues" evidence="10">
    <location>
        <begin position="259"/>
        <end position="269"/>
    </location>
</feature>
<feature type="compositionally biased region" description="Acidic residues" evidence="10">
    <location>
        <begin position="189"/>
        <end position="212"/>
    </location>
</feature>
<evidence type="ECO:0000256" key="7">
    <source>
        <dbReference type="ARBA" id="ARBA00022990"/>
    </source>
</evidence>
<dbReference type="PROSITE" id="PS50890">
    <property type="entry name" value="PUA"/>
    <property type="match status" value="1"/>
</dbReference>
<dbReference type="STRING" id="8078.ENSFHEP00000002670"/>
<dbReference type="GO" id="GO:0001731">
    <property type="term" value="P:formation of translation preinitiation complex"/>
    <property type="evidence" value="ECO:0007669"/>
    <property type="project" value="InterPro"/>
</dbReference>
<comment type="function">
    <text evidence="8">Translation initiation factor that is able to deliver tRNA to the P-site of the eukaryotic ribosome in a GTP-independent manner. The binding of Met-tRNA(I) occurs after the AUG codon finds its position in the P-site of 40S ribosomes, the situation that takes place during initiation complex formation on some specific RNAs. Its activity in tRNA binding with 40S subunits does not require the presence of the aminoacyl moiety. Possesses the unique ability to deliver non-Met (elongator) tRNAs into the P-site of the 40S subunit. In addition to its role in initiation, can promote release of deacylated tRNA and mRNA from recycled 40S subunits following ABCE1-mediated dissociation of post-termination ribosomal complexes into subunits.</text>
</comment>
<dbReference type="PROSITE" id="PS50296">
    <property type="entry name" value="SUI1"/>
    <property type="match status" value="1"/>
</dbReference>
<protein>
    <recommendedName>
        <fullName evidence="3">Eukaryotic translation initiation factor 2D</fullName>
    </recommendedName>
    <alternativeName>
        <fullName evidence="9">Ligatin</fullName>
    </alternativeName>
</protein>
<dbReference type="Pfam" id="PF17832">
    <property type="entry name" value="Pre-PUA"/>
    <property type="match status" value="1"/>
</dbReference>
<dbReference type="PANTHER" id="PTHR12217:SF4">
    <property type="entry name" value="EUKARYOTIC TRANSLATION INITIATION FACTOR 2D"/>
    <property type="match status" value="1"/>
</dbReference>
<dbReference type="GeneTree" id="ENSGT00550000074865"/>
<feature type="domain" description="DM2" evidence="12">
    <location>
        <begin position="394"/>
        <end position="478"/>
    </location>
</feature>
<evidence type="ECO:0000256" key="10">
    <source>
        <dbReference type="SAM" id="MobiDB-lite"/>
    </source>
</evidence>
<dbReference type="InterPro" id="IPR057429">
    <property type="entry name" value="WH_eIF2D"/>
</dbReference>
<dbReference type="SUPFAM" id="SSF47592">
    <property type="entry name" value="SWIB/MDM2 domain"/>
    <property type="match status" value="1"/>
</dbReference>
<keyword evidence="5" id="KW-0648">Protein biosynthesis</keyword>
<dbReference type="InterPro" id="IPR039757">
    <property type="entry name" value="EIF2D"/>
</dbReference>
<evidence type="ECO:0000313" key="13">
    <source>
        <dbReference type="Ensembl" id="ENSFHEP00000002670.1"/>
    </source>
</evidence>
<dbReference type="Proteomes" id="UP000265000">
    <property type="component" value="Unplaced"/>
</dbReference>
<dbReference type="Pfam" id="PF26291">
    <property type="entry name" value="SWIB_eIF2D"/>
    <property type="match status" value="1"/>
</dbReference>
<evidence type="ECO:0000256" key="6">
    <source>
        <dbReference type="ARBA" id="ARBA00022553"/>
    </source>
</evidence>
<dbReference type="Pfam" id="PF01253">
    <property type="entry name" value="SUI1"/>
    <property type="match status" value="1"/>
</dbReference>
<evidence type="ECO:0000313" key="14">
    <source>
        <dbReference type="Proteomes" id="UP000265000"/>
    </source>
</evidence>
<sequence>MFAKPFRVKSNTVLKGSERRKLKADLSAAFPSLSAADLSELAPNKEEINVVRIYAHKGESVTLYVLHKNPLFFELEKRLYPTVYVLWRYPALLPVFRTWAPVLQKLIGGADLMLPGVVMPSCGLPDVKQGSCCAVAIVNNRAPVAVGKAASSSAEMLSSGMKGRGVCVLHTYMDYLWAFGDKSNPPSLPDDDEAEDANGEECEVGQEEEYREDDVGKRVEEQQSSGETITGQVVACGLEELSLTEKEEDKVDSSNGNGEENHDEPKTPQEEMDALLLQCFLHALKRKVKKADLPLLTSTFLRNHMFTCCPSGKQLDIKKSSYKKLSKFLQVMQQQHNLVQVKELSKGVESIVEVDWKNPQLRSFSVPEEAGVEEAAVQSGGEGEAQYQPPEITTLYSVSARLEPLFLDANKRKGTTMHPAEVRSIITEYVKRNELVNENNKNYVNINPTLCDCLLEKSEYQEVESLKWDDLCSRTLERMQECYQVMFPGQAAIVKKGHIEPIDISVASRGSNKKVTLIKNLEVYGLDPAAVASALQHRVQASSVLQLLPGAKDRVQVQVQGNQVHQAGNLLLDHYQIPRKFIQGLDKAPKSGKKK</sequence>
<comment type="similarity">
    <text evidence="2">Belongs to the eIF2D family.</text>
</comment>
<dbReference type="PROSITE" id="PS51925">
    <property type="entry name" value="SWIB_MDM2"/>
    <property type="match status" value="1"/>
</dbReference>
<dbReference type="InterPro" id="IPR001950">
    <property type="entry name" value="SUI1"/>
</dbReference>
<evidence type="ECO:0000256" key="8">
    <source>
        <dbReference type="ARBA" id="ARBA00025522"/>
    </source>
</evidence>
<dbReference type="CDD" id="cd21156">
    <property type="entry name" value="PUA_eIF2d-like"/>
    <property type="match status" value="1"/>
</dbReference>
<dbReference type="CDD" id="cd11608">
    <property type="entry name" value="eIF2D_C"/>
    <property type="match status" value="1"/>
</dbReference>
<dbReference type="InterPro" id="IPR039759">
    <property type="entry name" value="eIF2D_SUI1"/>
</dbReference>
<dbReference type="InterPro" id="IPR003121">
    <property type="entry name" value="SWIB_MDM2_domain"/>
</dbReference>
<keyword evidence="4" id="KW-0963">Cytoplasm</keyword>
<dbReference type="NCBIfam" id="TIGR00451">
    <property type="entry name" value="unchar_dom_2"/>
    <property type="match status" value="1"/>
</dbReference>
<dbReference type="InterPro" id="IPR048247">
    <property type="entry name" value="eIF2D_N"/>
</dbReference>
<dbReference type="CTD" id="1939"/>
<dbReference type="OrthoDB" id="199771at2759"/>
<dbReference type="CDD" id="cd11610">
    <property type="entry name" value="eIF2D_N"/>
    <property type="match status" value="1"/>
</dbReference>
<feature type="region of interest" description="Disordered" evidence="10">
    <location>
        <begin position="245"/>
        <end position="269"/>
    </location>
</feature>
<dbReference type="InterPro" id="IPR058886">
    <property type="entry name" value="SWIB_eIF2D"/>
</dbReference>
<evidence type="ECO:0000259" key="12">
    <source>
        <dbReference type="PROSITE" id="PS51925"/>
    </source>
</evidence>
<feature type="region of interest" description="Disordered" evidence="10">
    <location>
        <begin position="184"/>
        <end position="226"/>
    </location>
</feature>
<reference evidence="13" key="2">
    <citation type="submission" date="2025-09" db="UniProtKB">
        <authorList>
            <consortium name="Ensembl"/>
        </authorList>
    </citation>
    <scope>IDENTIFICATION</scope>
</reference>
<feature type="domain" description="SUI1" evidence="11">
    <location>
        <begin position="502"/>
        <end position="575"/>
    </location>
</feature>
<evidence type="ECO:0000256" key="5">
    <source>
        <dbReference type="ARBA" id="ARBA00022540"/>
    </source>
</evidence>
<evidence type="ECO:0000256" key="9">
    <source>
        <dbReference type="ARBA" id="ARBA00030186"/>
    </source>
</evidence>
<dbReference type="InterPro" id="IPR004521">
    <property type="entry name" value="Uncharacterised_CHP00451"/>
</dbReference>
<reference evidence="13" key="1">
    <citation type="submission" date="2025-08" db="UniProtKB">
        <authorList>
            <consortium name="Ensembl"/>
        </authorList>
    </citation>
    <scope>IDENTIFICATION</scope>
</reference>
<dbReference type="Ensembl" id="ENSFHET00000011834.1">
    <property type="protein sequence ID" value="ENSFHEP00000002670.1"/>
    <property type="gene ID" value="ENSFHEG00000003474.1"/>
</dbReference>
<organism evidence="13 14">
    <name type="scientific">Fundulus heteroclitus</name>
    <name type="common">Killifish</name>
    <name type="synonym">Mummichog</name>
    <dbReference type="NCBI Taxonomy" id="8078"/>
    <lineage>
        <taxon>Eukaryota</taxon>
        <taxon>Metazoa</taxon>
        <taxon>Chordata</taxon>
        <taxon>Craniata</taxon>
        <taxon>Vertebrata</taxon>
        <taxon>Euteleostomi</taxon>
        <taxon>Actinopterygii</taxon>
        <taxon>Neopterygii</taxon>
        <taxon>Teleostei</taxon>
        <taxon>Neoteleostei</taxon>
        <taxon>Acanthomorphata</taxon>
        <taxon>Ovalentaria</taxon>
        <taxon>Atherinomorphae</taxon>
        <taxon>Cyprinodontiformes</taxon>
        <taxon>Fundulidae</taxon>
        <taxon>Fundulus</taxon>
    </lineage>
</organism>
<dbReference type="SUPFAM" id="SSF55159">
    <property type="entry name" value="eIF1-like"/>
    <property type="match status" value="1"/>
</dbReference>
<dbReference type="GeneID" id="105927071"/>
<keyword evidence="14" id="KW-1185">Reference proteome</keyword>
<dbReference type="InterPro" id="IPR048248">
    <property type="entry name" value="PUA_eIF2d-like"/>
</dbReference>
<comment type="subcellular location">
    <subcellularLocation>
        <location evidence="1">Cytoplasm</location>
    </subcellularLocation>
</comment>
<dbReference type="GO" id="GO:0003743">
    <property type="term" value="F:translation initiation factor activity"/>
    <property type="evidence" value="ECO:0007669"/>
    <property type="project" value="UniProtKB-KW"/>
</dbReference>
<keyword evidence="6" id="KW-0597">Phosphoprotein</keyword>